<proteinExistence type="predicted"/>
<gene>
    <name evidence="1" type="ORF">VP01_676g2</name>
</gene>
<dbReference type="AlphaFoldDB" id="A0A0L6UGS5"/>
<sequence length="615" mass="69696">MVRPSKTFEWITHQLAGLIKEHTPCLDLQPLLCFNPFFACYLSLSLCYDLVRGLKCPVSEACSAQLYLNPLVTCARGGMTPYPAIYILRQEHPFNRTPEPSSSPRTGFNSLYPFFQIYKLLYFLCSLLISLNKFTSIFEPFPLCFDQPNPPLSTFGWPHDILVMGIPPVDGPERLFQSSWSCSNSKNKFRLRSYACMDERRDKANLSYSTILGIMDTQITGFPVSISIGFFLGEFCVFTESSGQTGNTGSFHDSMSTALLERLPFSHPTPLPHIIINHFGGHVSEENDSRSKAILIFFPFGFYLFLNSATTLFYYEISSLISLEICLDSHHPFLPLDHQPRIKWMGQMTGIKSACKNVSMETIRLTGLGAVQIKQDKLTQLIGLLECEEKALYKQIMNRAWSMVEIPTRDFHFEYAKLTNYSDENLNSRGFDWSGNIMIEGEFRNARELLVSNVKMCVLIADRSPRWWGCHLQIGRFTDEAEPPGELFTCAAVAVTAAGTSETRSQGISFFSFRFFFKKILQLKLVDHFAALPVPLKSLYCSFPYDLNHIHIEHCPPSLSYLLCTTSLDSLCYPLSHPFQSATYLPAIRIIPHTIVYGANISLPLWLPKPSTTID</sequence>
<evidence type="ECO:0000313" key="1">
    <source>
        <dbReference type="EMBL" id="KNZ46990.1"/>
    </source>
</evidence>
<dbReference type="EMBL" id="LAVV01012128">
    <property type="protein sequence ID" value="KNZ46990.1"/>
    <property type="molecule type" value="Genomic_DNA"/>
</dbReference>
<comment type="caution">
    <text evidence="1">The sequence shown here is derived from an EMBL/GenBank/DDBJ whole genome shotgun (WGS) entry which is preliminary data.</text>
</comment>
<dbReference type="Proteomes" id="UP000037035">
    <property type="component" value="Unassembled WGS sequence"/>
</dbReference>
<protein>
    <submittedName>
        <fullName evidence="1">Uncharacterized protein</fullName>
    </submittedName>
</protein>
<organism evidence="1 2">
    <name type="scientific">Puccinia sorghi</name>
    <dbReference type="NCBI Taxonomy" id="27349"/>
    <lineage>
        <taxon>Eukaryota</taxon>
        <taxon>Fungi</taxon>
        <taxon>Dikarya</taxon>
        <taxon>Basidiomycota</taxon>
        <taxon>Pucciniomycotina</taxon>
        <taxon>Pucciniomycetes</taxon>
        <taxon>Pucciniales</taxon>
        <taxon>Pucciniaceae</taxon>
        <taxon>Puccinia</taxon>
    </lineage>
</organism>
<evidence type="ECO:0000313" key="2">
    <source>
        <dbReference type="Proteomes" id="UP000037035"/>
    </source>
</evidence>
<keyword evidence="2" id="KW-1185">Reference proteome</keyword>
<accession>A0A0L6UGS5</accession>
<dbReference type="VEuPathDB" id="FungiDB:VP01_676g2"/>
<name>A0A0L6UGS5_9BASI</name>
<reference evidence="1 2" key="1">
    <citation type="submission" date="2015-08" db="EMBL/GenBank/DDBJ databases">
        <title>Next Generation Sequencing and Analysis of the Genome of Puccinia sorghi L Schw, the Causal Agent of Maize Common Rust.</title>
        <authorList>
            <person name="Rochi L."/>
            <person name="Burguener G."/>
            <person name="Darino M."/>
            <person name="Turjanski A."/>
            <person name="Kreff E."/>
            <person name="Dieguez M.J."/>
            <person name="Sacco F."/>
        </authorList>
    </citation>
    <scope>NUCLEOTIDE SEQUENCE [LARGE SCALE GENOMIC DNA]</scope>
    <source>
        <strain evidence="1 2">RO10H11247</strain>
    </source>
</reference>